<keyword evidence="1" id="KW-1133">Transmembrane helix</keyword>
<dbReference type="AlphaFoldDB" id="A0A3B0R8N6"/>
<protein>
    <submittedName>
        <fullName evidence="2">Uncharacterized protein</fullName>
    </submittedName>
</protein>
<name>A0A3B0R8N6_9ZZZZ</name>
<keyword evidence="1" id="KW-0812">Transmembrane</keyword>
<sequence length="53" mass="5461">MKLFKGMTFGAGMGLITAGASGVANGYSISLITIGVILVLVETGRAAYKRKIL</sequence>
<proteinExistence type="predicted"/>
<accession>A0A3B0R8N6</accession>
<feature type="transmembrane region" description="Helical" evidence="1">
    <location>
        <begin position="30"/>
        <end position="48"/>
    </location>
</feature>
<evidence type="ECO:0000313" key="2">
    <source>
        <dbReference type="EMBL" id="VAV87837.1"/>
    </source>
</evidence>
<organism evidence="2">
    <name type="scientific">hydrothermal vent metagenome</name>
    <dbReference type="NCBI Taxonomy" id="652676"/>
    <lineage>
        <taxon>unclassified sequences</taxon>
        <taxon>metagenomes</taxon>
        <taxon>ecological metagenomes</taxon>
    </lineage>
</organism>
<gene>
    <name evidence="2" type="ORF">MNBD_ALPHA02-1123</name>
</gene>
<reference evidence="2" key="1">
    <citation type="submission" date="2018-06" db="EMBL/GenBank/DDBJ databases">
        <authorList>
            <person name="Zhirakovskaya E."/>
        </authorList>
    </citation>
    <scope>NUCLEOTIDE SEQUENCE</scope>
</reference>
<dbReference type="EMBL" id="UOED01000030">
    <property type="protein sequence ID" value="VAV87837.1"/>
    <property type="molecule type" value="Genomic_DNA"/>
</dbReference>
<keyword evidence="1" id="KW-0472">Membrane</keyword>
<evidence type="ECO:0000256" key="1">
    <source>
        <dbReference type="SAM" id="Phobius"/>
    </source>
</evidence>